<keyword evidence="6 13" id="KW-0441">Lipid A biosynthesis</keyword>
<dbReference type="GO" id="GO:0005524">
    <property type="term" value="F:ATP binding"/>
    <property type="evidence" value="ECO:0007669"/>
    <property type="project" value="UniProtKB-UniRule"/>
</dbReference>
<protein>
    <recommendedName>
        <fullName evidence="4 13">Tetraacyldisaccharide 4'-kinase</fullName>
        <ecNumber evidence="3 13">2.7.1.130</ecNumber>
    </recommendedName>
    <alternativeName>
        <fullName evidence="12 13">Lipid A 4'-kinase</fullName>
    </alternativeName>
</protein>
<dbReference type="PANTHER" id="PTHR42724:SF1">
    <property type="entry name" value="TETRAACYLDISACCHARIDE 4'-KINASE, MITOCHONDRIAL-RELATED"/>
    <property type="match status" value="1"/>
</dbReference>
<dbReference type="NCBIfam" id="TIGR00682">
    <property type="entry name" value="lpxK"/>
    <property type="match status" value="1"/>
</dbReference>
<evidence type="ECO:0000256" key="1">
    <source>
        <dbReference type="ARBA" id="ARBA00002274"/>
    </source>
</evidence>
<accession>A0A1I3KR21</accession>
<keyword evidence="16" id="KW-1185">Reference proteome</keyword>
<evidence type="ECO:0000256" key="13">
    <source>
        <dbReference type="HAMAP-Rule" id="MF_00409"/>
    </source>
</evidence>
<evidence type="ECO:0000256" key="12">
    <source>
        <dbReference type="ARBA" id="ARBA00029757"/>
    </source>
</evidence>
<keyword evidence="8 13" id="KW-0547">Nucleotide-binding</keyword>
<evidence type="ECO:0000256" key="9">
    <source>
        <dbReference type="ARBA" id="ARBA00022777"/>
    </source>
</evidence>
<evidence type="ECO:0000256" key="5">
    <source>
        <dbReference type="ARBA" id="ARBA00022516"/>
    </source>
</evidence>
<evidence type="ECO:0000313" key="16">
    <source>
        <dbReference type="Proteomes" id="UP000199559"/>
    </source>
</evidence>
<evidence type="ECO:0000256" key="14">
    <source>
        <dbReference type="SAM" id="Phobius"/>
    </source>
</evidence>
<evidence type="ECO:0000256" key="10">
    <source>
        <dbReference type="ARBA" id="ARBA00022840"/>
    </source>
</evidence>
<dbReference type="GO" id="GO:0009029">
    <property type="term" value="F:lipid-A 4'-kinase activity"/>
    <property type="evidence" value="ECO:0007669"/>
    <property type="project" value="UniProtKB-UniRule"/>
</dbReference>
<dbReference type="GO" id="GO:0009245">
    <property type="term" value="P:lipid A biosynthetic process"/>
    <property type="evidence" value="ECO:0007669"/>
    <property type="project" value="UniProtKB-UniRule"/>
</dbReference>
<sequence>MFNRLYIVLMKFLRVILIPIVPIYYVITWFRNLMFDKGYKASKSYDFPIICVGNLSTGGTGKTPMVEYLIRLLKDNTKLATLSRGYGRSSKGFVLGNETSDALSLGDEPFQFYNKFNKDILVAVDSNRQEGIAKLLEQKPMPDVVILDDAFQHRKVQAGFNVLLSTYDNLYTDDFVLPTGNLREPKSGAKRANIIVVTKCPSDLSDQIKQNIISKIKPLKHQEVFFSVIRYSADVILGDKKPVSLKQLPAFKLVTGIANATPLVDYLNTIGSEFEHIAFKDHHSFSRGEIDEMSKYACIVTTEKDYMRLKSEPSLQGKLYYLPIEVQIDRPEQFNKLIKDFAINN</sequence>
<name>A0A1I3KR21_9FLAO</name>
<dbReference type="STRING" id="1144750.SAMN05443431_10279"/>
<dbReference type="GO" id="GO:0009244">
    <property type="term" value="P:lipopolysaccharide core region biosynthetic process"/>
    <property type="evidence" value="ECO:0007669"/>
    <property type="project" value="TreeGrafter"/>
</dbReference>
<dbReference type="UniPathway" id="UPA00359">
    <property type="reaction ID" value="UER00482"/>
</dbReference>
<keyword evidence="11 13" id="KW-0443">Lipid metabolism</keyword>
<dbReference type="PANTHER" id="PTHR42724">
    <property type="entry name" value="TETRAACYLDISACCHARIDE 4'-KINASE"/>
    <property type="match status" value="1"/>
</dbReference>
<dbReference type="InterPro" id="IPR003758">
    <property type="entry name" value="LpxK"/>
</dbReference>
<evidence type="ECO:0000256" key="2">
    <source>
        <dbReference type="ARBA" id="ARBA00004870"/>
    </source>
</evidence>
<comment type="function">
    <text evidence="1 13">Transfers the gamma-phosphate of ATP to the 4'-position of a tetraacyldisaccharide 1-phosphate intermediate (termed DS-1-P) to form tetraacyldisaccharide 1,4'-bis-phosphate (lipid IVA).</text>
</comment>
<evidence type="ECO:0000256" key="7">
    <source>
        <dbReference type="ARBA" id="ARBA00022679"/>
    </source>
</evidence>
<dbReference type="EMBL" id="FORM01000002">
    <property type="protein sequence ID" value="SFI74800.1"/>
    <property type="molecule type" value="Genomic_DNA"/>
</dbReference>
<evidence type="ECO:0000256" key="6">
    <source>
        <dbReference type="ARBA" id="ARBA00022556"/>
    </source>
</evidence>
<dbReference type="HAMAP" id="MF_00409">
    <property type="entry name" value="LpxK"/>
    <property type="match status" value="1"/>
</dbReference>
<keyword evidence="7 13" id="KW-0808">Transferase</keyword>
<dbReference type="Pfam" id="PF02606">
    <property type="entry name" value="LpxK"/>
    <property type="match status" value="1"/>
</dbReference>
<comment type="catalytic activity">
    <reaction evidence="13">
        <text>a lipid A disaccharide + ATP = a lipid IVA + ADP + H(+)</text>
        <dbReference type="Rhea" id="RHEA:67840"/>
        <dbReference type="ChEBI" id="CHEBI:15378"/>
        <dbReference type="ChEBI" id="CHEBI:30616"/>
        <dbReference type="ChEBI" id="CHEBI:176343"/>
        <dbReference type="ChEBI" id="CHEBI:176425"/>
        <dbReference type="ChEBI" id="CHEBI:456216"/>
        <dbReference type="EC" id="2.7.1.130"/>
    </reaction>
</comment>
<keyword evidence="14" id="KW-0812">Transmembrane</keyword>
<keyword evidence="5 13" id="KW-0444">Lipid biosynthesis</keyword>
<evidence type="ECO:0000256" key="3">
    <source>
        <dbReference type="ARBA" id="ARBA00012071"/>
    </source>
</evidence>
<evidence type="ECO:0000256" key="11">
    <source>
        <dbReference type="ARBA" id="ARBA00023098"/>
    </source>
</evidence>
<comment type="similarity">
    <text evidence="13">Belongs to the LpxK family.</text>
</comment>
<evidence type="ECO:0000256" key="4">
    <source>
        <dbReference type="ARBA" id="ARBA00016436"/>
    </source>
</evidence>
<dbReference type="InterPro" id="IPR027417">
    <property type="entry name" value="P-loop_NTPase"/>
</dbReference>
<gene>
    <name evidence="13" type="primary">lpxK</name>
    <name evidence="15" type="ORF">SAMN05443431_10279</name>
</gene>
<organism evidence="15 16">
    <name type="scientific">Olleya namhaensis</name>
    <dbReference type="NCBI Taxonomy" id="1144750"/>
    <lineage>
        <taxon>Bacteria</taxon>
        <taxon>Pseudomonadati</taxon>
        <taxon>Bacteroidota</taxon>
        <taxon>Flavobacteriia</taxon>
        <taxon>Flavobacteriales</taxon>
        <taxon>Flavobacteriaceae</taxon>
    </lineage>
</organism>
<evidence type="ECO:0000256" key="8">
    <source>
        <dbReference type="ARBA" id="ARBA00022741"/>
    </source>
</evidence>
<keyword evidence="14" id="KW-0472">Membrane</keyword>
<dbReference type="AlphaFoldDB" id="A0A1I3KR21"/>
<keyword evidence="9 13" id="KW-0418">Kinase</keyword>
<dbReference type="Proteomes" id="UP000199559">
    <property type="component" value="Unassembled WGS sequence"/>
</dbReference>
<keyword evidence="10 13" id="KW-0067">ATP-binding</keyword>
<reference evidence="16" key="1">
    <citation type="submission" date="2016-10" db="EMBL/GenBank/DDBJ databases">
        <authorList>
            <person name="Varghese N."/>
            <person name="Submissions S."/>
        </authorList>
    </citation>
    <scope>NUCLEOTIDE SEQUENCE [LARGE SCALE GENOMIC DNA]</scope>
    <source>
        <strain evidence="16">DSM 28881</strain>
    </source>
</reference>
<keyword evidence="14" id="KW-1133">Transmembrane helix</keyword>
<dbReference type="SUPFAM" id="SSF52540">
    <property type="entry name" value="P-loop containing nucleoside triphosphate hydrolases"/>
    <property type="match status" value="1"/>
</dbReference>
<dbReference type="GO" id="GO:0005886">
    <property type="term" value="C:plasma membrane"/>
    <property type="evidence" value="ECO:0007669"/>
    <property type="project" value="TreeGrafter"/>
</dbReference>
<evidence type="ECO:0000313" key="15">
    <source>
        <dbReference type="EMBL" id="SFI74800.1"/>
    </source>
</evidence>
<comment type="pathway">
    <text evidence="2 13">Glycolipid biosynthesis; lipid IV(A) biosynthesis; lipid IV(A) from (3R)-3-hydroxytetradecanoyl-[acyl-carrier-protein] and UDP-N-acetyl-alpha-D-glucosamine: step 6/6.</text>
</comment>
<feature type="transmembrane region" description="Helical" evidence="14">
    <location>
        <begin position="12"/>
        <end position="30"/>
    </location>
</feature>
<proteinExistence type="inferred from homology"/>
<feature type="binding site" evidence="13">
    <location>
        <begin position="56"/>
        <end position="63"/>
    </location>
    <ligand>
        <name>ATP</name>
        <dbReference type="ChEBI" id="CHEBI:30616"/>
    </ligand>
</feature>
<dbReference type="EC" id="2.7.1.130" evidence="3 13"/>